<dbReference type="InterPro" id="IPR027799">
    <property type="entry name" value="Rtf2_RING-finger"/>
</dbReference>
<evidence type="ECO:0000256" key="1">
    <source>
        <dbReference type="ARBA" id="ARBA00009885"/>
    </source>
</evidence>
<protein>
    <recommendedName>
        <fullName evidence="2">Replication termination factor 2</fullName>
    </recommendedName>
    <alternativeName>
        <fullName evidence="3">Replication termination factor 2 domain-containing protein 1</fullName>
    </alternativeName>
</protein>
<dbReference type="EMBL" id="HBUF01012200">
    <property type="protein sequence ID" value="CAG6608564.1"/>
    <property type="molecule type" value="Transcribed_RNA"/>
</dbReference>
<evidence type="ECO:0000256" key="4">
    <source>
        <dbReference type="SAM" id="MobiDB-lite"/>
    </source>
</evidence>
<evidence type="ECO:0000256" key="2">
    <source>
        <dbReference type="ARBA" id="ARBA00015157"/>
    </source>
</evidence>
<dbReference type="PANTHER" id="PTHR12775:SF0">
    <property type="entry name" value="REPLICATION TERMINATION FACTOR 2"/>
    <property type="match status" value="1"/>
</dbReference>
<dbReference type="Pfam" id="PF04641">
    <property type="entry name" value="Rtf2"/>
    <property type="match status" value="1"/>
</dbReference>
<dbReference type="EMBL" id="HBUF01012202">
    <property type="protein sequence ID" value="CAG6608566.1"/>
    <property type="molecule type" value="Transcribed_RNA"/>
</dbReference>
<proteinExistence type="inferred from homology"/>
<evidence type="ECO:0000313" key="5">
    <source>
        <dbReference type="EMBL" id="CAG6608566.1"/>
    </source>
</evidence>
<feature type="compositionally biased region" description="Basic and acidic residues" evidence="4">
    <location>
        <begin position="233"/>
        <end position="255"/>
    </location>
</feature>
<organism evidence="5">
    <name type="scientific">Cacopsylla melanoneura</name>
    <dbReference type="NCBI Taxonomy" id="428564"/>
    <lineage>
        <taxon>Eukaryota</taxon>
        <taxon>Metazoa</taxon>
        <taxon>Ecdysozoa</taxon>
        <taxon>Arthropoda</taxon>
        <taxon>Hexapoda</taxon>
        <taxon>Insecta</taxon>
        <taxon>Pterygota</taxon>
        <taxon>Neoptera</taxon>
        <taxon>Paraneoptera</taxon>
        <taxon>Hemiptera</taxon>
        <taxon>Sternorrhyncha</taxon>
        <taxon>Psylloidea</taxon>
        <taxon>Psyllidae</taxon>
        <taxon>Psyllinae</taxon>
        <taxon>Cacopsylla</taxon>
    </lineage>
</organism>
<dbReference type="CDD" id="cd16653">
    <property type="entry name" value="RING-like_Rtf2"/>
    <property type="match status" value="1"/>
</dbReference>
<dbReference type="PANTHER" id="PTHR12775">
    <property type="entry name" value="PROTEIN C20ORF43 HOMOLOG"/>
    <property type="match status" value="1"/>
</dbReference>
<dbReference type="GO" id="GO:0005634">
    <property type="term" value="C:nucleus"/>
    <property type="evidence" value="ECO:0007669"/>
    <property type="project" value="TreeGrafter"/>
</dbReference>
<feature type="compositionally biased region" description="Low complexity" evidence="4">
    <location>
        <begin position="199"/>
        <end position="209"/>
    </location>
</feature>
<comment type="similarity">
    <text evidence="1">Belongs to the rtf2 family.</text>
</comment>
<dbReference type="EMBL" id="HBUF01012201">
    <property type="protein sequence ID" value="CAG6608565.1"/>
    <property type="molecule type" value="Transcribed_RNA"/>
</dbReference>
<dbReference type="InterPro" id="IPR006735">
    <property type="entry name" value="Rtf2"/>
</dbReference>
<feature type="region of interest" description="Disordered" evidence="4">
    <location>
        <begin position="188"/>
        <end position="284"/>
    </location>
</feature>
<sequence>MGCDGGTIPKRDELIKVKKRPEQKDKASELSFKWCHCAITQQKLQGHIVACMLGRLYSKDSVIEALLDRTKMPEHAAHIKTLKDIKDLTLTVNSAFKGGAETGDGYIDRQTSQYICPTTGIEMNGKFKFCFVWKCGCVVSERALKEVRDNICHKCQTTYSEEDIVILNPEKDDLDLMTVRMEARQARLKAEKKAKKSAKTSTATSVSSSEQTNGVNGAEQSTSTSSNGVNESVESRNGEDPSTKDLKPKKEEAGSSKRKTAKILPSGSKEIEDPAFKKAKSSYSVANDGNASKVYKSLFTSSDKAKTKSSAHWITYNPFYN</sequence>
<evidence type="ECO:0000256" key="3">
    <source>
        <dbReference type="ARBA" id="ARBA00030367"/>
    </source>
</evidence>
<name>A0A8D8LNF8_9HEMI</name>
<dbReference type="AlphaFoldDB" id="A0A8D8LNF8"/>
<dbReference type="GO" id="GO:0006274">
    <property type="term" value="P:DNA replication termination"/>
    <property type="evidence" value="ECO:0007669"/>
    <property type="project" value="TreeGrafter"/>
</dbReference>
<reference evidence="5" key="1">
    <citation type="submission" date="2021-05" db="EMBL/GenBank/DDBJ databases">
        <authorList>
            <person name="Alioto T."/>
            <person name="Alioto T."/>
            <person name="Gomez Garrido J."/>
        </authorList>
    </citation>
    <scope>NUCLEOTIDE SEQUENCE</scope>
</reference>
<accession>A0A8D8LNF8</accession>
<feature type="compositionally biased region" description="Polar residues" evidence="4">
    <location>
        <begin position="210"/>
        <end position="232"/>
    </location>
</feature>